<evidence type="ECO:0000313" key="3">
    <source>
        <dbReference type="RefSeq" id="XP_033455726.1"/>
    </source>
</evidence>
<dbReference type="AlphaFoldDB" id="A0A6J3LSB3"/>
<feature type="region of interest" description="Disordered" evidence="1">
    <location>
        <begin position="111"/>
        <end position="131"/>
    </location>
</feature>
<reference evidence="3" key="3">
    <citation type="submission" date="2025-08" db="UniProtKB">
        <authorList>
            <consortium name="RefSeq"/>
        </authorList>
    </citation>
    <scope>IDENTIFICATION</scope>
    <source>
        <strain evidence="3">CBS 342.82</strain>
    </source>
</reference>
<feature type="compositionally biased region" description="Acidic residues" evidence="1">
    <location>
        <begin position="111"/>
        <end position="123"/>
    </location>
</feature>
<dbReference type="RefSeq" id="XP_033455726.1">
    <property type="nucleotide sequence ID" value="XM_033609009.1"/>
</dbReference>
<accession>A0A6J3LSB3</accession>
<gene>
    <name evidence="3" type="ORF">K489DRAFT_88382</name>
</gene>
<sequence length="163" mass="18546">MVSASTPSYTCAWCTTPCFLTGHVNFAVWNRHVIARRCLYTSHHPMRHRRSACELPTAVVERCTVRNRRGPLRRRQRRRLTGSRGSVTCATWNALRLHLIDGILYRDSDGDNDDDDDDDDEGDTYLGTSGRCSILPGCAQVLHSSRKRWLVKQRRADTGKSSK</sequence>
<proteinExistence type="predicted"/>
<reference evidence="3" key="1">
    <citation type="submission" date="2020-01" db="EMBL/GenBank/DDBJ databases">
        <authorList>
            <consortium name="DOE Joint Genome Institute"/>
            <person name="Haridas S."/>
            <person name="Albert R."/>
            <person name="Binder M."/>
            <person name="Bloem J."/>
            <person name="Labutti K."/>
            <person name="Salamov A."/>
            <person name="Andreopoulos B."/>
            <person name="Baker S.E."/>
            <person name="Barry K."/>
            <person name="Bills G."/>
            <person name="Bluhm B.H."/>
            <person name="Cannon C."/>
            <person name="Castanera R."/>
            <person name="Culley D.E."/>
            <person name="Daum C."/>
            <person name="Ezra D."/>
            <person name="Gonzalez J.B."/>
            <person name="Henrissat B."/>
            <person name="Kuo A."/>
            <person name="Liang C."/>
            <person name="Lipzen A."/>
            <person name="Lutzoni F."/>
            <person name="Magnuson J."/>
            <person name="Mondo S."/>
            <person name="Nolan M."/>
            <person name="Ohm R."/>
            <person name="Pangilinan J."/>
            <person name="Park H.-J."/>
            <person name="Ramirez L."/>
            <person name="Alfaro M."/>
            <person name="Sun H."/>
            <person name="Tritt A."/>
            <person name="Yoshinaga Y."/>
            <person name="Zwiers L.-H."/>
            <person name="Turgeon B.G."/>
            <person name="Goodwin S.B."/>
            <person name="Spatafora J.W."/>
            <person name="Crous P.W."/>
            <person name="Grigoriev I.V."/>
        </authorList>
    </citation>
    <scope>NUCLEOTIDE SEQUENCE</scope>
    <source>
        <strain evidence="3">CBS 342.82</strain>
    </source>
</reference>
<keyword evidence="2" id="KW-1185">Reference proteome</keyword>
<evidence type="ECO:0000313" key="2">
    <source>
        <dbReference type="Proteomes" id="UP000504637"/>
    </source>
</evidence>
<protein>
    <submittedName>
        <fullName evidence="3">Uncharacterized protein</fullName>
    </submittedName>
</protein>
<dbReference type="GeneID" id="54366810"/>
<organism evidence="3">
    <name type="scientific">Dissoconium aciculare CBS 342.82</name>
    <dbReference type="NCBI Taxonomy" id="1314786"/>
    <lineage>
        <taxon>Eukaryota</taxon>
        <taxon>Fungi</taxon>
        <taxon>Dikarya</taxon>
        <taxon>Ascomycota</taxon>
        <taxon>Pezizomycotina</taxon>
        <taxon>Dothideomycetes</taxon>
        <taxon>Dothideomycetidae</taxon>
        <taxon>Mycosphaerellales</taxon>
        <taxon>Dissoconiaceae</taxon>
        <taxon>Dissoconium</taxon>
    </lineage>
</organism>
<name>A0A6J3LSB3_9PEZI</name>
<reference evidence="3" key="2">
    <citation type="submission" date="2020-04" db="EMBL/GenBank/DDBJ databases">
        <authorList>
            <consortium name="NCBI Genome Project"/>
        </authorList>
    </citation>
    <scope>NUCLEOTIDE SEQUENCE</scope>
    <source>
        <strain evidence="3">CBS 342.82</strain>
    </source>
</reference>
<dbReference type="Proteomes" id="UP000504637">
    <property type="component" value="Unplaced"/>
</dbReference>
<evidence type="ECO:0000256" key="1">
    <source>
        <dbReference type="SAM" id="MobiDB-lite"/>
    </source>
</evidence>